<comment type="caution">
    <text evidence="4">The sequence shown here is derived from an EMBL/GenBank/DDBJ whole genome shotgun (WGS) entry which is preliminary data.</text>
</comment>
<dbReference type="InterPro" id="IPR026881">
    <property type="entry name" value="WYL_dom"/>
</dbReference>
<dbReference type="InterPro" id="IPR051534">
    <property type="entry name" value="CBASS_pafABC_assoc_protein"/>
</dbReference>
<sequence>MSHPTTRVLAMLELLQANRQLTGGALAERLGVDERTVRRYAARLAELGIPVEGLRGRHGGFRLLPGFKLPPLMLTDDEATAVVLGLLAGRRLGLPGDATETALAKVQRVLPATLRERVQALQETLGFTMAARTGAAPAVSAVLALAAAARERHRVHLRYRSWNGAESERALDTYGLVFHSGRWYVTGHDHRSGEVRTFRVDRVLAVEPSDETYEVPGDLDPVQHVARSLAAVPYAHEVEVLLETTAAEARRRISPSIASITETEGGVLMRARAESLDGMARMLAGLGWPFVIRRPDELRAAVRELSADLAVQADRRTRHGVTPSR</sequence>
<dbReference type="InterPro" id="IPR028349">
    <property type="entry name" value="PafC-like"/>
</dbReference>
<feature type="domain" description="HTH deoR-type" evidence="3">
    <location>
        <begin position="4"/>
        <end position="63"/>
    </location>
</feature>
<dbReference type="PANTHER" id="PTHR34580">
    <property type="match status" value="1"/>
</dbReference>
<dbReference type="EMBL" id="JABVEC010000041">
    <property type="protein sequence ID" value="MBC6470455.1"/>
    <property type="molecule type" value="Genomic_DNA"/>
</dbReference>
<keyword evidence="2" id="KW-0804">Transcription</keyword>
<accession>A0ABR7M138</accession>
<organism evidence="4 5">
    <name type="scientific">Actinomadura alba</name>
    <dbReference type="NCBI Taxonomy" id="406431"/>
    <lineage>
        <taxon>Bacteria</taxon>
        <taxon>Bacillati</taxon>
        <taxon>Actinomycetota</taxon>
        <taxon>Actinomycetes</taxon>
        <taxon>Streptosporangiales</taxon>
        <taxon>Thermomonosporaceae</taxon>
        <taxon>Actinomadura</taxon>
    </lineage>
</organism>
<evidence type="ECO:0000259" key="3">
    <source>
        <dbReference type="PROSITE" id="PS51000"/>
    </source>
</evidence>
<dbReference type="InterPro" id="IPR057727">
    <property type="entry name" value="WCX_dom"/>
</dbReference>
<proteinExistence type="predicted"/>
<dbReference type="PROSITE" id="PS51000">
    <property type="entry name" value="HTH_DEOR_2"/>
    <property type="match status" value="1"/>
</dbReference>
<dbReference type="Pfam" id="PF25583">
    <property type="entry name" value="WCX"/>
    <property type="match status" value="1"/>
</dbReference>
<dbReference type="Pfam" id="PF13280">
    <property type="entry name" value="WYL"/>
    <property type="match status" value="1"/>
</dbReference>
<keyword evidence="1" id="KW-0805">Transcription regulation</keyword>
<dbReference type="InterPro" id="IPR036390">
    <property type="entry name" value="WH_DNA-bd_sf"/>
</dbReference>
<evidence type="ECO:0000256" key="2">
    <source>
        <dbReference type="ARBA" id="ARBA00023163"/>
    </source>
</evidence>
<evidence type="ECO:0000313" key="5">
    <source>
        <dbReference type="Proteomes" id="UP000805614"/>
    </source>
</evidence>
<dbReference type="Proteomes" id="UP000805614">
    <property type="component" value="Unassembled WGS sequence"/>
</dbReference>
<dbReference type="SUPFAM" id="SSF46785">
    <property type="entry name" value="Winged helix' DNA-binding domain"/>
    <property type="match status" value="1"/>
</dbReference>
<dbReference type="Gene3D" id="1.10.10.10">
    <property type="entry name" value="Winged helix-like DNA-binding domain superfamily/Winged helix DNA-binding domain"/>
    <property type="match status" value="1"/>
</dbReference>
<dbReference type="InterPro" id="IPR001034">
    <property type="entry name" value="DeoR_HTH"/>
</dbReference>
<gene>
    <name evidence="4" type="ORF">HKK74_33945</name>
</gene>
<keyword evidence="5" id="KW-1185">Reference proteome</keyword>
<dbReference type="InterPro" id="IPR036388">
    <property type="entry name" value="WH-like_DNA-bd_sf"/>
</dbReference>
<dbReference type="PROSITE" id="PS52050">
    <property type="entry name" value="WYL"/>
    <property type="match status" value="1"/>
</dbReference>
<dbReference type="PIRSF" id="PIRSF016838">
    <property type="entry name" value="PafC"/>
    <property type="match status" value="1"/>
</dbReference>
<reference evidence="4 5" key="1">
    <citation type="submission" date="2020-06" db="EMBL/GenBank/DDBJ databases">
        <title>Actinomadura xiongansis sp. nov., isolated from soil of Baiyangdian.</title>
        <authorList>
            <person name="Zhang X."/>
        </authorList>
    </citation>
    <scope>NUCLEOTIDE SEQUENCE [LARGE SCALE GENOMIC DNA]</scope>
    <source>
        <strain evidence="4 5">HBUM206468</strain>
    </source>
</reference>
<evidence type="ECO:0000256" key="1">
    <source>
        <dbReference type="ARBA" id="ARBA00023015"/>
    </source>
</evidence>
<protein>
    <submittedName>
        <fullName evidence="4">YafY family transcriptional regulator</fullName>
    </submittedName>
</protein>
<dbReference type="RefSeq" id="WP_187247497.1">
    <property type="nucleotide sequence ID" value="NZ_JABVEC010000041.1"/>
</dbReference>
<dbReference type="InterPro" id="IPR013196">
    <property type="entry name" value="HTH_11"/>
</dbReference>
<name>A0ABR7M138_9ACTN</name>
<dbReference type="Pfam" id="PF08279">
    <property type="entry name" value="HTH_11"/>
    <property type="match status" value="1"/>
</dbReference>
<dbReference type="PANTHER" id="PTHR34580:SF3">
    <property type="entry name" value="PROTEIN PAFB"/>
    <property type="match status" value="1"/>
</dbReference>
<evidence type="ECO:0000313" key="4">
    <source>
        <dbReference type="EMBL" id="MBC6470455.1"/>
    </source>
</evidence>